<accession>A0A3D8M9G4</accession>
<evidence type="ECO:0000313" key="2">
    <source>
        <dbReference type="Proteomes" id="UP000256561"/>
    </source>
</evidence>
<sequence length="73" mass="7812">MKNQAVLATMPLSSCDSQTLSAVYGPSLHGGEQLPSHYPATFWAPLALSGRAIHSSNDSTLEFKPATRIVKAR</sequence>
<comment type="caution">
    <text evidence="1">The sequence shown here is derived from an EMBL/GenBank/DDBJ whole genome shotgun (WGS) entry which is preliminary data.</text>
</comment>
<dbReference type="Proteomes" id="UP000256561">
    <property type="component" value="Unassembled WGS sequence"/>
</dbReference>
<reference evidence="2" key="1">
    <citation type="submission" date="2018-08" db="EMBL/GenBank/DDBJ databases">
        <authorList>
            <person name="Zhang J."/>
            <person name="Du Z.-J."/>
        </authorList>
    </citation>
    <scope>NUCLEOTIDE SEQUENCE [LARGE SCALE GENOMIC DNA]</scope>
    <source>
        <strain evidence="2">KCTC 52655</strain>
    </source>
</reference>
<name>A0A3D8M9G4_9ALTE</name>
<organism evidence="1 2">
    <name type="scientific">Alteromonas aestuariivivens</name>
    <dbReference type="NCBI Taxonomy" id="1938339"/>
    <lineage>
        <taxon>Bacteria</taxon>
        <taxon>Pseudomonadati</taxon>
        <taxon>Pseudomonadota</taxon>
        <taxon>Gammaproteobacteria</taxon>
        <taxon>Alteromonadales</taxon>
        <taxon>Alteromonadaceae</taxon>
        <taxon>Alteromonas/Salinimonas group</taxon>
        <taxon>Alteromonas</taxon>
    </lineage>
</organism>
<dbReference type="AlphaFoldDB" id="A0A3D8M9G4"/>
<dbReference type="EMBL" id="QRHA01000004">
    <property type="protein sequence ID" value="RDV26683.1"/>
    <property type="molecule type" value="Genomic_DNA"/>
</dbReference>
<gene>
    <name evidence="1" type="ORF">DXV75_06765</name>
</gene>
<protein>
    <submittedName>
        <fullName evidence="1">Uncharacterized protein</fullName>
    </submittedName>
</protein>
<proteinExistence type="predicted"/>
<keyword evidence="2" id="KW-1185">Reference proteome</keyword>
<dbReference type="RefSeq" id="WP_115592636.1">
    <property type="nucleotide sequence ID" value="NZ_QRHA01000004.1"/>
</dbReference>
<evidence type="ECO:0000313" key="1">
    <source>
        <dbReference type="EMBL" id="RDV26683.1"/>
    </source>
</evidence>